<keyword evidence="1" id="KW-1133">Transmembrane helix</keyword>
<proteinExistence type="predicted"/>
<keyword evidence="1" id="KW-0472">Membrane</keyword>
<evidence type="ECO:0000313" key="3">
    <source>
        <dbReference type="Proteomes" id="UP000242520"/>
    </source>
</evidence>
<evidence type="ECO:0000313" key="2">
    <source>
        <dbReference type="EMBL" id="SHH07818.1"/>
    </source>
</evidence>
<evidence type="ECO:0000256" key="1">
    <source>
        <dbReference type="SAM" id="Phobius"/>
    </source>
</evidence>
<reference evidence="3" key="1">
    <citation type="submission" date="2016-11" db="EMBL/GenBank/DDBJ databases">
        <authorList>
            <person name="Varghese N."/>
            <person name="Submissions S."/>
        </authorList>
    </citation>
    <scope>NUCLEOTIDE SEQUENCE [LARGE SCALE GENOMIC DNA]</scope>
    <source>
        <strain evidence="3">DSM 15285</strain>
    </source>
</reference>
<organism evidence="2 3">
    <name type="scientific">Tepidibacter thalassicus DSM 15285</name>
    <dbReference type="NCBI Taxonomy" id="1123350"/>
    <lineage>
        <taxon>Bacteria</taxon>
        <taxon>Bacillati</taxon>
        <taxon>Bacillota</taxon>
        <taxon>Clostridia</taxon>
        <taxon>Peptostreptococcales</taxon>
        <taxon>Peptostreptococcaceae</taxon>
        <taxon>Tepidibacter</taxon>
    </lineage>
</organism>
<dbReference type="Proteomes" id="UP000242520">
    <property type="component" value="Unassembled WGS sequence"/>
</dbReference>
<dbReference type="STRING" id="1123350.SAMN02744040_00735"/>
<sequence length="168" mass="19820">MNKKGFTLMEVIVSLGLTSILLLLLFNVMFFNIKILKKTEARIEIQEQAQFIKEFIEDKLHISSGVDSIIDVNGHKIKNKNFNKGEIKELRFILSNNIEGIYIDNKRKKMFYRRNLLYNGYEIGDYVKKFNVEKISEGKGIRVCLEMEKNNEIMNVEFLVYFRNYCIS</sequence>
<dbReference type="InterPro" id="IPR012902">
    <property type="entry name" value="N_methyl_site"/>
</dbReference>
<feature type="transmembrane region" description="Helical" evidence="1">
    <location>
        <begin position="12"/>
        <end position="33"/>
    </location>
</feature>
<dbReference type="NCBIfam" id="TIGR02532">
    <property type="entry name" value="IV_pilin_GFxxxE"/>
    <property type="match status" value="1"/>
</dbReference>
<dbReference type="Pfam" id="PF07963">
    <property type="entry name" value="N_methyl"/>
    <property type="match status" value="1"/>
</dbReference>
<gene>
    <name evidence="2" type="ORF">SAMN02744040_00735</name>
</gene>
<keyword evidence="1" id="KW-0812">Transmembrane</keyword>
<dbReference type="AlphaFoldDB" id="A0A1M5Q195"/>
<dbReference type="EMBL" id="FQXH01000007">
    <property type="protein sequence ID" value="SHH07818.1"/>
    <property type="molecule type" value="Genomic_DNA"/>
</dbReference>
<dbReference type="RefSeq" id="WP_178137445.1">
    <property type="nucleotide sequence ID" value="NZ_FQXH01000007.1"/>
</dbReference>
<accession>A0A1M5Q195</accession>
<keyword evidence="3" id="KW-1185">Reference proteome</keyword>
<name>A0A1M5Q195_9FIRM</name>
<protein>
    <submittedName>
        <fullName evidence="2">Prepilin-type N-terminal cleavage/methylation domain-containing protein</fullName>
    </submittedName>
</protein>